<name>R7Y3L1_9ACTN</name>
<dbReference type="PANTHER" id="PTHR21174:SF0">
    <property type="entry name" value="HD PHOSPHOHYDROLASE FAMILY PROTEIN-RELATED"/>
    <property type="match status" value="1"/>
</dbReference>
<reference evidence="1 2" key="1">
    <citation type="journal article" date="2013" name="Genome Announc.">
        <title>Draft Genome Sequence of a Benzothiophene-Desulfurizing Bacterium, Gordona terrae Strain C-6.</title>
        <authorList>
            <person name="Wang W."/>
            <person name="Ma T."/>
            <person name="Ren Y."/>
            <person name="Li G."/>
        </authorList>
    </citation>
    <scope>NUCLEOTIDE SEQUENCE [LARGE SCALE GENOMIC DNA]</scope>
    <source>
        <strain evidence="1 2">C-6</strain>
    </source>
</reference>
<dbReference type="SUPFAM" id="SSF109604">
    <property type="entry name" value="HD-domain/PDEase-like"/>
    <property type="match status" value="1"/>
</dbReference>
<protein>
    <recommendedName>
        <fullName evidence="3">Metal-dependent phosphohydrolase</fullName>
    </recommendedName>
</protein>
<dbReference type="Proteomes" id="UP000013569">
    <property type="component" value="Unassembled WGS sequence"/>
</dbReference>
<proteinExistence type="predicted"/>
<dbReference type="Gene3D" id="1.10.3210.10">
    <property type="entry name" value="Hypothetical protein af1432"/>
    <property type="match status" value="1"/>
</dbReference>
<comment type="caution">
    <text evidence="1">The sequence shown here is derived from an EMBL/GenBank/DDBJ whole genome shotgun (WGS) entry which is preliminary data.</text>
</comment>
<dbReference type="PANTHER" id="PTHR21174">
    <property type="match status" value="1"/>
</dbReference>
<accession>R7Y3L1</accession>
<dbReference type="EMBL" id="AQPW01000046">
    <property type="protein sequence ID" value="EON30621.1"/>
    <property type="molecule type" value="Genomic_DNA"/>
</dbReference>
<dbReference type="AlphaFoldDB" id="R7Y3L1"/>
<evidence type="ECO:0000313" key="1">
    <source>
        <dbReference type="EMBL" id="EON30621.1"/>
    </source>
</evidence>
<sequence>MEVRFTFVWATSQTRRHIHSTSATVVGWTSAAFQTNGPSRLHRKDGRQLLDADYLKASSMFDDGCPYLSRPDREFLITRWSEPHRRYHDVQHLRQVLASLRVLQSAGTDFDDEAVTLAAWFHDAVYAIGSSDNEEDSALLAESMLKGRACATEVARLVRVTSSHATERRDLNGAALCDADLSVLASSPADYAVYCSRVRDEYSSVTDDAYRTGRANILNGLLQMDWLYKTDFGRVHWERPARENLQVELSRLRR</sequence>
<organism evidence="1 2">
    <name type="scientific">Gordonia terrae C-6</name>
    <dbReference type="NCBI Taxonomy" id="1316928"/>
    <lineage>
        <taxon>Bacteria</taxon>
        <taxon>Bacillati</taxon>
        <taxon>Actinomycetota</taxon>
        <taxon>Actinomycetes</taxon>
        <taxon>Mycobacteriales</taxon>
        <taxon>Gordoniaceae</taxon>
        <taxon>Gordonia</taxon>
    </lineage>
</organism>
<gene>
    <name evidence="1" type="ORF">GTC6_21815</name>
</gene>
<evidence type="ECO:0008006" key="3">
    <source>
        <dbReference type="Google" id="ProtNLM"/>
    </source>
</evidence>
<evidence type="ECO:0000313" key="2">
    <source>
        <dbReference type="Proteomes" id="UP000013569"/>
    </source>
</evidence>
<dbReference type="InterPro" id="IPR009218">
    <property type="entry name" value="HD_phosphohydro"/>
</dbReference>